<dbReference type="RefSeq" id="XP_024502794.1">
    <property type="nucleotide sequence ID" value="XM_024648859.1"/>
</dbReference>
<protein>
    <recommendedName>
        <fullName evidence="14 17">Alpha-1,3-mannosyl-glycoprotein 2-beta-N-acetylglucosaminyltransferase</fullName>
        <shortName evidence="17">GNT-I</shortName>
        <shortName evidence="17">GlcNAc-T I</shortName>
        <ecNumber evidence="14 17">2.4.1.101</ecNumber>
    </recommendedName>
    <alternativeName>
        <fullName evidence="15 17">N-glycosyl-oligosaccharide-glycoprotein N-acetylglucosaminyltransferase I</fullName>
    </alternativeName>
</protein>
<keyword evidence="9 17" id="KW-1133">Transmembrane helix</keyword>
<evidence type="ECO:0000256" key="14">
    <source>
        <dbReference type="ARBA" id="ARBA00038949"/>
    </source>
</evidence>
<keyword evidence="20" id="KW-1185">Reference proteome</keyword>
<gene>
    <name evidence="19 21 22" type="ORF">SRAE_1000185300</name>
</gene>
<comment type="catalytic activity">
    <reaction evidence="16 17">
        <text>N(4)-(alpha-D-Man-(1-&gt;3)-[alpha-D-Man-(1-&gt;3)-[alpha-D-Man-(1-&gt;6)]-alpha-D-Man-(1-&gt;6)]-beta-D-Man-(1-&gt;4)-beta-D-GlcNAc-(1-&gt;4)-beta-D-GlcNAc)-L-asparaginyl-[protein] (N-glucan mannose isomer 5A1,2) + UDP-N-acetyl-alpha-D-glucosamine = N(4)-{beta-D-GlcNAc-(1-&gt;2)-alpha-D-Man-(1-&gt;3)-[alpha-D-Man-(1-&gt;3)-[alpha-D-Man-(1-&gt;6)]-alpha-D-Man-(1-&gt;6)]-beta-D-Man-(1-&gt;4)-beta-D-GlcNAc-(1-&gt;4)-beta-D-GlcNAc}-L-asparaginyl-[protein] + UDP + H(+)</text>
        <dbReference type="Rhea" id="RHEA:11456"/>
        <dbReference type="Rhea" id="RHEA-COMP:14367"/>
        <dbReference type="Rhea" id="RHEA-COMP:14368"/>
        <dbReference type="ChEBI" id="CHEBI:15378"/>
        <dbReference type="ChEBI" id="CHEBI:57705"/>
        <dbReference type="ChEBI" id="CHEBI:58223"/>
        <dbReference type="ChEBI" id="CHEBI:59087"/>
        <dbReference type="ChEBI" id="CHEBI:60625"/>
        <dbReference type="EC" id="2.4.1.101"/>
    </reaction>
</comment>
<dbReference type="AlphaFoldDB" id="A0A090L641"/>
<dbReference type="Gene3D" id="3.10.180.20">
    <property type="entry name" value="N-Acetylglucosaminyltransferase I, Domain 2"/>
    <property type="match status" value="1"/>
</dbReference>
<comment type="cofactor">
    <cofactor evidence="17">
        <name>Mn(2+)</name>
        <dbReference type="ChEBI" id="CHEBI:29035"/>
    </cofactor>
    <text evidence="17">The cofactor is mostly bound to the substrate.</text>
</comment>
<evidence type="ECO:0000256" key="10">
    <source>
        <dbReference type="ARBA" id="ARBA00023034"/>
    </source>
</evidence>
<evidence type="ECO:0000313" key="20">
    <source>
        <dbReference type="Proteomes" id="UP000035682"/>
    </source>
</evidence>
<evidence type="ECO:0000313" key="19">
    <source>
        <dbReference type="EMBL" id="CEF63593.1"/>
    </source>
</evidence>
<keyword evidence="12 17" id="KW-0464">Manganese</keyword>
<dbReference type="Proteomes" id="UP000035682">
    <property type="component" value="Unplaced"/>
</dbReference>
<dbReference type="Pfam" id="PF03071">
    <property type="entry name" value="GNT-I"/>
    <property type="match status" value="1"/>
</dbReference>
<evidence type="ECO:0000256" key="7">
    <source>
        <dbReference type="ARBA" id="ARBA00022723"/>
    </source>
</evidence>
<dbReference type="GO" id="GO:0030145">
    <property type="term" value="F:manganese ion binding"/>
    <property type="evidence" value="ECO:0007669"/>
    <property type="project" value="UniProtKB-UniRule"/>
</dbReference>
<comment type="subcellular location">
    <subcellularLocation>
        <location evidence="1 17">Golgi apparatus membrane</location>
        <topology evidence="1 17">Single-pass type II membrane protein</topology>
    </subcellularLocation>
</comment>
<evidence type="ECO:0000313" key="21">
    <source>
        <dbReference type="WBParaSite" id="SRAE_1000185300.1"/>
    </source>
</evidence>
<feature type="coiled-coil region" evidence="18">
    <location>
        <begin position="42"/>
        <end position="76"/>
    </location>
</feature>
<evidence type="ECO:0000256" key="16">
    <source>
        <dbReference type="ARBA" id="ARBA00049421"/>
    </source>
</evidence>
<dbReference type="EMBL" id="LN609528">
    <property type="protein sequence ID" value="CEF63593.1"/>
    <property type="molecule type" value="Genomic_DNA"/>
</dbReference>
<evidence type="ECO:0000256" key="8">
    <source>
        <dbReference type="ARBA" id="ARBA00022968"/>
    </source>
</evidence>
<evidence type="ECO:0000256" key="15">
    <source>
        <dbReference type="ARBA" id="ARBA00041712"/>
    </source>
</evidence>
<evidence type="ECO:0000256" key="12">
    <source>
        <dbReference type="ARBA" id="ARBA00023211"/>
    </source>
</evidence>
<comment type="similarity">
    <text evidence="3 17">Belongs to the glycosyltransferase 13 family.</text>
</comment>
<dbReference type="InterPro" id="IPR029044">
    <property type="entry name" value="Nucleotide-diphossugar_trans"/>
</dbReference>
<organism evidence="19">
    <name type="scientific">Strongyloides ratti</name>
    <name type="common">Parasitic roundworm</name>
    <dbReference type="NCBI Taxonomy" id="34506"/>
    <lineage>
        <taxon>Eukaryota</taxon>
        <taxon>Metazoa</taxon>
        <taxon>Ecdysozoa</taxon>
        <taxon>Nematoda</taxon>
        <taxon>Chromadorea</taxon>
        <taxon>Rhabditida</taxon>
        <taxon>Tylenchina</taxon>
        <taxon>Panagrolaimomorpha</taxon>
        <taxon>Strongyloidoidea</taxon>
        <taxon>Strongyloididae</taxon>
        <taxon>Strongyloides</taxon>
    </lineage>
</organism>
<evidence type="ECO:0000256" key="5">
    <source>
        <dbReference type="ARBA" id="ARBA00022679"/>
    </source>
</evidence>
<sequence length="448" mass="53274">MQSFNNLIVFIFLIFFSILFLFSFLSTNNSYYDSSVLSRLKKYDLLNQLDLLELEVAEEKAELEKLTMIVSKFEKELNSINYEKVQNSTVIPVVVLVCNRVEALKSLISKLLKIRPSIETFPIYVSQDCNSPDILEMIKNFYIKNITYIKHTSPLENNNVVIPQNMLRYKSYYYISRHYKLILQHIFDQLNYEAAILLEDDLDVSDDIFSYFNATYHKLLISDKSLYCISAWNDNGLPELIDLKDNVGLYRTDFFPGLGWLLTKNLWMELGNRWPDGFWDDWIRKPEQRKDRMCIRPEISRTSMTKFGAEGASKGYFFRNFLSRIKLNDISVDFSNLDLSYLTEKNYEKYYMNIVYNKSKLISFNNLKTYLNQSNIIKKKNIFRVEYSTFNEYEEIAKFLEMMRDFKEGVERTAYKGIVTVFKNETRIFVAPKQNEWKGYDRKWEFIP</sequence>
<dbReference type="GO" id="GO:0006487">
    <property type="term" value="P:protein N-linked glycosylation"/>
    <property type="evidence" value="ECO:0007669"/>
    <property type="project" value="TreeGrafter"/>
</dbReference>
<feature type="transmembrane region" description="Helical" evidence="17">
    <location>
        <begin position="7"/>
        <end position="25"/>
    </location>
</feature>
<comment type="function">
    <text evidence="13 17">Initiates complex N-linked carbohydrate formation. Essential for the conversion of high-mannose to hybrid and complex N-glycans.</text>
</comment>
<keyword evidence="4 17" id="KW-0328">Glycosyltransferase</keyword>
<keyword evidence="18" id="KW-0175">Coiled coil</keyword>
<keyword evidence="10 17" id="KW-0333">Golgi apparatus</keyword>
<evidence type="ECO:0000313" key="22">
    <source>
        <dbReference type="WormBase" id="SRAE_1000185300"/>
    </source>
</evidence>
<reference evidence="21" key="2">
    <citation type="submission" date="2020-12" db="UniProtKB">
        <authorList>
            <consortium name="WormBaseParasite"/>
        </authorList>
    </citation>
    <scope>IDENTIFICATION</scope>
</reference>
<dbReference type="WormBase" id="SRAE_1000185300">
    <property type="protein sequence ID" value="SRP11614"/>
    <property type="gene ID" value="WBGene00258463"/>
</dbReference>
<evidence type="ECO:0000256" key="13">
    <source>
        <dbReference type="ARBA" id="ARBA00037706"/>
    </source>
</evidence>
<dbReference type="Gene3D" id="3.90.550.10">
    <property type="entry name" value="Spore Coat Polysaccharide Biosynthesis Protein SpsA, Chain A"/>
    <property type="match status" value="1"/>
</dbReference>
<dbReference type="InterPro" id="IPR004139">
    <property type="entry name" value="Glyco_trans_13"/>
</dbReference>
<dbReference type="GO" id="GO:0003827">
    <property type="term" value="F:alpha-1,3-mannosylglycoprotein 2-beta-N-acetylglucosaminyltransferase activity"/>
    <property type="evidence" value="ECO:0007669"/>
    <property type="project" value="UniProtKB-UniRule"/>
</dbReference>
<evidence type="ECO:0000256" key="11">
    <source>
        <dbReference type="ARBA" id="ARBA00023136"/>
    </source>
</evidence>
<evidence type="ECO:0000256" key="17">
    <source>
        <dbReference type="RuleBase" id="RU368119"/>
    </source>
</evidence>
<evidence type="ECO:0000256" key="2">
    <source>
        <dbReference type="ARBA" id="ARBA00004922"/>
    </source>
</evidence>
<reference evidence="19 20" key="1">
    <citation type="submission" date="2014-09" db="EMBL/GenBank/DDBJ databases">
        <authorList>
            <person name="Martin A.A."/>
        </authorList>
    </citation>
    <scope>NUCLEOTIDE SEQUENCE</scope>
    <source>
        <strain evidence="20">ED321</strain>
        <strain evidence="19">ED321 Heterogonic</strain>
    </source>
</reference>
<dbReference type="OrthoDB" id="440755at2759"/>
<comment type="pathway">
    <text evidence="2 17">Protein modification; protein glycosylation.</text>
</comment>
<keyword evidence="6 17" id="KW-0812">Transmembrane</keyword>
<dbReference type="GeneID" id="36375958"/>
<dbReference type="PANTHER" id="PTHR10468:SF0">
    <property type="entry name" value="ALPHA-1,3-MANNOSYL-GLYCOPROTEIN 2-BETA-N-ACETYLGLUCOSAMINYLTRANSFERASE"/>
    <property type="match status" value="1"/>
</dbReference>
<dbReference type="WBParaSite" id="SRAE_1000185300.1">
    <property type="protein sequence ID" value="SRAE_1000185300.1"/>
    <property type="gene ID" value="WBGene00258463"/>
</dbReference>
<evidence type="ECO:0000256" key="9">
    <source>
        <dbReference type="ARBA" id="ARBA00022989"/>
    </source>
</evidence>
<keyword evidence="8 17" id="KW-0735">Signal-anchor</keyword>
<evidence type="ECO:0000256" key="18">
    <source>
        <dbReference type="SAM" id="Coils"/>
    </source>
</evidence>
<dbReference type="PANTHER" id="PTHR10468">
    <property type="entry name" value="PROTEIN O-LINKED-MANNOSE BETA-1,2-N-ACETYLGLUCOSAMINYLTRANSFERASE 1/ALPHA-1,3-MANNOSYL-GLYCOPROTEIN 2-BETA-N-ACETYLGLUCOSAMINYLTRANSFERASE"/>
    <property type="match status" value="1"/>
</dbReference>
<evidence type="ECO:0000256" key="4">
    <source>
        <dbReference type="ARBA" id="ARBA00022676"/>
    </source>
</evidence>
<dbReference type="UniPathway" id="UPA00378"/>
<accession>A0A090L641</accession>
<evidence type="ECO:0000256" key="1">
    <source>
        <dbReference type="ARBA" id="ARBA00004323"/>
    </source>
</evidence>
<evidence type="ECO:0000256" key="6">
    <source>
        <dbReference type="ARBA" id="ARBA00022692"/>
    </source>
</evidence>
<keyword evidence="7 17" id="KW-0479">Metal-binding</keyword>
<evidence type="ECO:0000256" key="3">
    <source>
        <dbReference type="ARBA" id="ARBA00006492"/>
    </source>
</evidence>
<dbReference type="GO" id="GO:0000139">
    <property type="term" value="C:Golgi membrane"/>
    <property type="evidence" value="ECO:0007669"/>
    <property type="project" value="UniProtKB-SubCell"/>
</dbReference>
<keyword evidence="11 17" id="KW-0472">Membrane</keyword>
<dbReference type="SUPFAM" id="SSF53448">
    <property type="entry name" value="Nucleotide-diphospho-sugar transferases"/>
    <property type="match status" value="1"/>
</dbReference>
<dbReference type="OMA" id="DSFKMLA"/>
<dbReference type="STRING" id="34506.A0A090L641"/>
<dbReference type="FunFam" id="3.90.550.10:FF:000252">
    <property type="entry name" value="Protein O-linked-mannose beta-1,2-N-acetylglucosaminyltransferase 1"/>
    <property type="match status" value="1"/>
</dbReference>
<name>A0A090L641_STRRB</name>
<dbReference type="EC" id="2.4.1.101" evidence="14 17"/>
<dbReference type="CTD" id="36375958"/>
<keyword evidence="5 19" id="KW-0808">Transferase</keyword>
<dbReference type="InterPro" id="IPR052261">
    <property type="entry name" value="Glycosyltransferase_13"/>
</dbReference>
<proteinExistence type="inferred from homology"/>